<dbReference type="InterPro" id="IPR006311">
    <property type="entry name" value="TAT_signal"/>
</dbReference>
<reference evidence="2" key="1">
    <citation type="submission" date="2017-10" db="EMBL/GenBank/DDBJ databases">
        <title>Whole genome sequencing of various Bordetella species.</title>
        <authorList>
            <person name="Weigand M.R."/>
            <person name="Loparev V."/>
            <person name="Peng Y."/>
            <person name="Bowden K.E."/>
            <person name="Tondella M.L."/>
            <person name="Williams M.M."/>
        </authorList>
    </citation>
    <scope>NUCLEOTIDE SEQUENCE [LARGE SCALE GENOMIC DNA]</scope>
    <source>
        <strain evidence="2">H720</strain>
    </source>
</reference>
<evidence type="ECO:0008006" key="3">
    <source>
        <dbReference type="Google" id="ProtNLM"/>
    </source>
</evidence>
<dbReference type="RefSeq" id="WP_032964537.1">
    <property type="nucleotide sequence ID" value="NZ_CP021395.1"/>
</dbReference>
<accession>A0AAN1VIC9</accession>
<evidence type="ECO:0000313" key="1">
    <source>
        <dbReference type="EMBL" id="AZW19617.1"/>
    </source>
</evidence>
<gene>
    <name evidence="1" type="ORF">CS347_16695</name>
</gene>
<dbReference type="AlphaFoldDB" id="A0AAN1VIC9"/>
<dbReference type="EMBL" id="CP024172">
    <property type="protein sequence ID" value="AZW19617.1"/>
    <property type="molecule type" value="Genomic_DNA"/>
</dbReference>
<protein>
    <recommendedName>
        <fullName evidence="3">Gluconate 2-dehydrogenase subunit 3 family protein</fullName>
    </recommendedName>
</protein>
<sequence length="243" mass="25761">MEEFKEGRRVFLRGAVIGGTAAAGAGLPLAGLAQQAAAPAAPAPAADDTPAGYVFLTPEEAAFVEALVTHMVPAEGGLGGSGMDLGLHTYIDRALAGNWGKGDRLYQQGPWQLGTPNQGYQLALSPAELMRAGILQTNAYCSKKYEGKSFDMASEAQREEVLKGLEAGNIAFDEGPPSKVFFAMLYQLVMEGMFADPIYGGNHDKAVWKDMGFPGVVATHARNIVDFKNKPFPNKPLSIADLA</sequence>
<dbReference type="PROSITE" id="PS51318">
    <property type="entry name" value="TAT"/>
    <property type="match status" value="1"/>
</dbReference>
<dbReference type="InterPro" id="IPR027056">
    <property type="entry name" value="Gluconate_2DH_su3"/>
</dbReference>
<dbReference type="GeneID" id="92994258"/>
<organism evidence="1 2">
    <name type="scientific">Bordetella hinzii</name>
    <dbReference type="NCBI Taxonomy" id="103855"/>
    <lineage>
        <taxon>Bacteria</taxon>
        <taxon>Pseudomonadati</taxon>
        <taxon>Pseudomonadota</taxon>
        <taxon>Betaproteobacteria</taxon>
        <taxon>Burkholderiales</taxon>
        <taxon>Alcaligenaceae</taxon>
        <taxon>Bordetella</taxon>
    </lineage>
</organism>
<dbReference type="Pfam" id="PF13618">
    <property type="entry name" value="Gluconate_2-dh3"/>
    <property type="match status" value="1"/>
</dbReference>
<name>A0AAN1VIC9_9BORD</name>
<proteinExistence type="predicted"/>
<dbReference type="Proteomes" id="UP000282741">
    <property type="component" value="Chromosome"/>
</dbReference>
<evidence type="ECO:0000313" key="2">
    <source>
        <dbReference type="Proteomes" id="UP000282741"/>
    </source>
</evidence>